<dbReference type="InterPro" id="IPR045079">
    <property type="entry name" value="Oxoprolinase-like"/>
</dbReference>
<dbReference type="Pfam" id="PF02538">
    <property type="entry name" value="Hydantoinase_B"/>
    <property type="match status" value="1"/>
</dbReference>
<dbReference type="AlphaFoldDB" id="A0A6A4I0U8"/>
<dbReference type="EMBL" id="ML769433">
    <property type="protein sequence ID" value="KAE9402544.1"/>
    <property type="molecule type" value="Genomic_DNA"/>
</dbReference>
<protein>
    <submittedName>
        <fullName evidence="2">Hydantoinase B/oxoprolinase</fullName>
    </submittedName>
</protein>
<feature type="domain" description="Hydantoinase B/oxoprolinase" evidence="1">
    <location>
        <begin position="12"/>
        <end position="551"/>
    </location>
</feature>
<evidence type="ECO:0000313" key="3">
    <source>
        <dbReference type="Proteomes" id="UP000799118"/>
    </source>
</evidence>
<dbReference type="Proteomes" id="UP000799118">
    <property type="component" value="Unassembled WGS sequence"/>
</dbReference>
<accession>A0A6A4I0U8</accession>
<dbReference type="GO" id="GO:0017168">
    <property type="term" value="F:5-oxoprolinase (ATP-hydrolyzing) activity"/>
    <property type="evidence" value="ECO:0007669"/>
    <property type="project" value="TreeGrafter"/>
</dbReference>
<dbReference type="InterPro" id="IPR003692">
    <property type="entry name" value="Hydantoinase_B"/>
</dbReference>
<dbReference type="PANTHER" id="PTHR11365">
    <property type="entry name" value="5-OXOPROLINASE RELATED"/>
    <property type="match status" value="1"/>
</dbReference>
<dbReference type="PANTHER" id="PTHR11365:SF2">
    <property type="entry name" value="5-OXOPROLINASE"/>
    <property type="match status" value="1"/>
</dbReference>
<dbReference type="OrthoDB" id="3643at2759"/>
<gene>
    <name evidence="2" type="ORF">BT96DRAFT_974178</name>
</gene>
<proteinExistence type="predicted"/>
<organism evidence="2 3">
    <name type="scientific">Gymnopus androsaceus JB14</name>
    <dbReference type="NCBI Taxonomy" id="1447944"/>
    <lineage>
        <taxon>Eukaryota</taxon>
        <taxon>Fungi</taxon>
        <taxon>Dikarya</taxon>
        <taxon>Basidiomycota</taxon>
        <taxon>Agaricomycotina</taxon>
        <taxon>Agaricomycetes</taxon>
        <taxon>Agaricomycetidae</taxon>
        <taxon>Agaricales</taxon>
        <taxon>Marasmiineae</taxon>
        <taxon>Omphalotaceae</taxon>
        <taxon>Gymnopus</taxon>
    </lineage>
</organism>
<evidence type="ECO:0000259" key="1">
    <source>
        <dbReference type="Pfam" id="PF02538"/>
    </source>
</evidence>
<evidence type="ECO:0000313" key="2">
    <source>
        <dbReference type="EMBL" id="KAE9402544.1"/>
    </source>
</evidence>
<keyword evidence="3" id="KW-1185">Reference proteome</keyword>
<reference evidence="2" key="1">
    <citation type="journal article" date="2019" name="Environ. Microbiol.">
        <title>Fungal ecological strategies reflected in gene transcription - a case study of two litter decomposers.</title>
        <authorList>
            <person name="Barbi F."/>
            <person name="Kohler A."/>
            <person name="Barry K."/>
            <person name="Baskaran P."/>
            <person name="Daum C."/>
            <person name="Fauchery L."/>
            <person name="Ihrmark K."/>
            <person name="Kuo A."/>
            <person name="LaButti K."/>
            <person name="Lipzen A."/>
            <person name="Morin E."/>
            <person name="Grigoriev I.V."/>
            <person name="Henrissat B."/>
            <person name="Lindahl B."/>
            <person name="Martin F."/>
        </authorList>
    </citation>
    <scope>NUCLEOTIDE SEQUENCE</scope>
    <source>
        <strain evidence="2">JB14</strain>
    </source>
</reference>
<dbReference type="GO" id="GO:0006749">
    <property type="term" value="P:glutathione metabolic process"/>
    <property type="evidence" value="ECO:0007669"/>
    <property type="project" value="TreeGrafter"/>
</dbReference>
<sequence>MATENKHSQGPDPILLTLFANRFMSVAEAMGRSLQQTSISTNIKERLDFSCALFAPDGDLVANAPAVKYQMKLYGKELKEGDVLMTNSPHAGGSHLPDITIITPVFDSKSKEIIFFTASRGHHADIGGILAGSMPPTSVNIFEEGAEIVSFKIVDGGIFDREGLLDYMVEKPSKYPGSSGCRNIRDVESDLKAQIAANHKGIQLIHAIVDDYGLETVQEYMYHIRCNAEMSVRNLLRDVAQRAGTNELSAIDYLDDGSPASLKLIQLQVTINPSSGSAVLDFEGTGCEVRGNLNAPISVVHSAVIYCMRSMLDLDIPLNAGCLVPLDIRIPPASLLSPSRTAAVCGGNVLTSQRIVDVVLKAFHAAAASQGCTNNLTFGTGGKGKDGKVVAGWGYYETIAGGSGAGPTWHGTSGVHTHITNTRIGDVEILERRYPVMLHRFGLRENSGGKGKWIGGEGVLRELEFLEGMQVSILSERRTRQPYGMEGGGPGGLGRNTWVKQLRAEDSDLIDLSNPSTIPTRNINIGGKATVWMGKGDRLVIETPGGGAWGALPDVGSESETVQEHMPQWEPRGSFAERAKAQAAF</sequence>
<name>A0A6A4I0U8_9AGAR</name>
<dbReference type="GO" id="GO:0005829">
    <property type="term" value="C:cytosol"/>
    <property type="evidence" value="ECO:0007669"/>
    <property type="project" value="TreeGrafter"/>
</dbReference>